<dbReference type="OrthoDB" id="8562138at2"/>
<dbReference type="Proteomes" id="UP000182769">
    <property type="component" value="Unassembled WGS sequence"/>
</dbReference>
<dbReference type="RefSeq" id="WP_055463157.1">
    <property type="nucleotide sequence ID" value="NZ_CYHG01000006.1"/>
</dbReference>
<evidence type="ECO:0000313" key="8">
    <source>
        <dbReference type="Proteomes" id="UP000182769"/>
    </source>
</evidence>
<reference evidence="8" key="1">
    <citation type="submission" date="2015-08" db="EMBL/GenBank/DDBJ databases">
        <authorList>
            <person name="Varghese N."/>
        </authorList>
    </citation>
    <scope>NUCLEOTIDE SEQUENCE [LARGE SCALE GENOMIC DNA]</scope>
    <source>
        <strain evidence="8">JCM 18476</strain>
    </source>
</reference>
<dbReference type="STRING" id="1137284.GCA_001418205_02067"/>
<keyword evidence="8" id="KW-1185">Reference proteome</keyword>
<evidence type="ECO:0000256" key="4">
    <source>
        <dbReference type="ARBA" id="ARBA00023136"/>
    </source>
</evidence>
<sequence>MKNSLFTVTVKCGLPIVLASISYASYATEWNADLGLSVLGEQSHVYGEENKAEIRPYLNLEYGMFIVGPEGLGVSGKVGNNDQLSAVLVMRESVIDRDENELLKHFEKRDDATELAFQWTHFTPFVDLTAALSSDVSDTHEGYEAKFMLSKKLDTDVGAFIPAVAIQHQSEELVDYYYGVRAGEATSRFAAYKGKAATNANASITHVYPITTEWHVATRLAYDHLGEGISDSPIVERSGYWSGAMSVFYRF</sequence>
<evidence type="ECO:0000313" key="7">
    <source>
        <dbReference type="EMBL" id="CUB04203.1"/>
    </source>
</evidence>
<dbReference type="Pfam" id="PF06629">
    <property type="entry name" value="MipA"/>
    <property type="match status" value="1"/>
</dbReference>
<evidence type="ECO:0000256" key="3">
    <source>
        <dbReference type="ARBA" id="ARBA00022729"/>
    </source>
</evidence>
<keyword evidence="5" id="KW-0998">Cell outer membrane</keyword>
<dbReference type="PANTHER" id="PTHR38776:SF1">
    <property type="entry name" value="MLTA-INTERACTING PROTEIN-RELATED"/>
    <property type="match status" value="1"/>
</dbReference>
<keyword evidence="3 6" id="KW-0732">Signal</keyword>
<feature type="signal peptide" evidence="6">
    <location>
        <begin position="1"/>
        <end position="27"/>
    </location>
</feature>
<comment type="subcellular location">
    <subcellularLocation>
        <location evidence="1">Cell outer membrane</location>
    </subcellularLocation>
</comment>
<proteinExistence type="inferred from homology"/>
<evidence type="ECO:0000256" key="5">
    <source>
        <dbReference type="ARBA" id="ARBA00023237"/>
    </source>
</evidence>
<protein>
    <submittedName>
        <fullName evidence="7">Outer membrane scaffolding protein for murein synthesis, MipA/OmpV family</fullName>
    </submittedName>
</protein>
<keyword evidence="4" id="KW-0472">Membrane</keyword>
<name>A0A0K6IM83_9GAMM</name>
<gene>
    <name evidence="7" type="ORF">Ga0061065_10621</name>
</gene>
<organism evidence="7 8">
    <name type="scientific">Marinomonas fungiae</name>
    <dbReference type="NCBI Taxonomy" id="1137284"/>
    <lineage>
        <taxon>Bacteria</taxon>
        <taxon>Pseudomonadati</taxon>
        <taxon>Pseudomonadota</taxon>
        <taxon>Gammaproteobacteria</taxon>
        <taxon>Oceanospirillales</taxon>
        <taxon>Oceanospirillaceae</taxon>
        <taxon>Marinomonas</taxon>
    </lineage>
</organism>
<evidence type="ECO:0000256" key="2">
    <source>
        <dbReference type="ARBA" id="ARBA00005722"/>
    </source>
</evidence>
<dbReference type="InterPro" id="IPR010583">
    <property type="entry name" value="MipA"/>
</dbReference>
<dbReference type="AlphaFoldDB" id="A0A0K6IM83"/>
<evidence type="ECO:0000256" key="1">
    <source>
        <dbReference type="ARBA" id="ARBA00004442"/>
    </source>
</evidence>
<dbReference type="GO" id="GO:0009279">
    <property type="term" value="C:cell outer membrane"/>
    <property type="evidence" value="ECO:0007669"/>
    <property type="project" value="UniProtKB-SubCell"/>
</dbReference>
<accession>A0A0K6IM83</accession>
<feature type="chain" id="PRO_5005505688" evidence="6">
    <location>
        <begin position="28"/>
        <end position="251"/>
    </location>
</feature>
<comment type="similarity">
    <text evidence="2">Belongs to the MipA/OmpV family.</text>
</comment>
<dbReference type="EMBL" id="CYHG01000006">
    <property type="protein sequence ID" value="CUB04203.1"/>
    <property type="molecule type" value="Genomic_DNA"/>
</dbReference>
<evidence type="ECO:0000256" key="6">
    <source>
        <dbReference type="SAM" id="SignalP"/>
    </source>
</evidence>
<dbReference type="PANTHER" id="PTHR38776">
    <property type="entry name" value="MLTA-INTERACTING PROTEIN-RELATED"/>
    <property type="match status" value="1"/>
</dbReference>